<dbReference type="InterPro" id="IPR043502">
    <property type="entry name" value="DNA/RNA_pol_sf"/>
</dbReference>
<dbReference type="Gene3D" id="3.10.10.10">
    <property type="entry name" value="HIV Type 1 Reverse Transcriptase, subunit A, domain 1"/>
    <property type="match status" value="1"/>
</dbReference>
<dbReference type="AlphaFoldDB" id="A7SZ53"/>
<keyword evidence="2" id="KW-1185">Reference proteome</keyword>
<evidence type="ECO:0000313" key="1">
    <source>
        <dbReference type="EMBL" id="EDO31017.1"/>
    </source>
</evidence>
<evidence type="ECO:0008006" key="3">
    <source>
        <dbReference type="Google" id="ProtNLM"/>
    </source>
</evidence>
<dbReference type="Gene3D" id="3.30.70.270">
    <property type="match status" value="1"/>
</dbReference>
<dbReference type="EMBL" id="DS469949">
    <property type="protein sequence ID" value="EDO31017.1"/>
    <property type="molecule type" value="Genomic_DNA"/>
</dbReference>
<protein>
    <recommendedName>
        <fullName evidence="3">Transposon Ty3-I Gag-Pol polyprotein</fullName>
    </recommendedName>
</protein>
<evidence type="ECO:0000313" key="2">
    <source>
        <dbReference type="Proteomes" id="UP000001593"/>
    </source>
</evidence>
<name>A7SZ53_NEMVE</name>
<dbReference type="HOGENOM" id="CLU_3093490_0_0_1"/>
<dbReference type="InParanoid" id="A7SZ53"/>
<gene>
    <name evidence="1" type="ORF">NEMVEDRAFT_v1g138780</name>
</gene>
<sequence>KEHYPLPIIDEAQCFDAKLFSVLDAISGYLQIPLTYDSSCLTTMNTHLGRYR</sequence>
<proteinExistence type="predicted"/>
<organism evidence="1 2">
    <name type="scientific">Nematostella vectensis</name>
    <name type="common">Starlet sea anemone</name>
    <dbReference type="NCBI Taxonomy" id="45351"/>
    <lineage>
        <taxon>Eukaryota</taxon>
        <taxon>Metazoa</taxon>
        <taxon>Cnidaria</taxon>
        <taxon>Anthozoa</taxon>
        <taxon>Hexacorallia</taxon>
        <taxon>Actiniaria</taxon>
        <taxon>Edwardsiidae</taxon>
        <taxon>Nematostella</taxon>
    </lineage>
</organism>
<feature type="non-terminal residue" evidence="1">
    <location>
        <position position="1"/>
    </location>
</feature>
<dbReference type="InterPro" id="IPR043128">
    <property type="entry name" value="Rev_trsase/Diguanyl_cyclase"/>
</dbReference>
<dbReference type="PhylomeDB" id="A7SZ53"/>
<dbReference type="SUPFAM" id="SSF56672">
    <property type="entry name" value="DNA/RNA polymerases"/>
    <property type="match status" value="1"/>
</dbReference>
<accession>A7SZ53</accession>
<reference evidence="1 2" key="1">
    <citation type="journal article" date="2007" name="Science">
        <title>Sea anemone genome reveals ancestral eumetazoan gene repertoire and genomic organization.</title>
        <authorList>
            <person name="Putnam N.H."/>
            <person name="Srivastava M."/>
            <person name="Hellsten U."/>
            <person name="Dirks B."/>
            <person name="Chapman J."/>
            <person name="Salamov A."/>
            <person name="Terry A."/>
            <person name="Shapiro H."/>
            <person name="Lindquist E."/>
            <person name="Kapitonov V.V."/>
            <person name="Jurka J."/>
            <person name="Genikhovich G."/>
            <person name="Grigoriev I.V."/>
            <person name="Lucas S.M."/>
            <person name="Steele R.E."/>
            <person name="Finnerty J.R."/>
            <person name="Technau U."/>
            <person name="Martindale M.Q."/>
            <person name="Rokhsar D.S."/>
        </authorList>
    </citation>
    <scope>NUCLEOTIDE SEQUENCE [LARGE SCALE GENOMIC DNA]</scope>
    <source>
        <strain evidence="2">CH2 X CH6</strain>
    </source>
</reference>
<dbReference type="Proteomes" id="UP000001593">
    <property type="component" value="Unassembled WGS sequence"/>
</dbReference>